<dbReference type="EC" id="2.1.1.64" evidence="5"/>
<comment type="catalytic activity">
    <reaction evidence="5">
        <text>a 3-demethylubiquinol + S-adenosyl-L-methionine = a ubiquinol + S-adenosyl-L-homocysteine + H(+)</text>
        <dbReference type="Rhea" id="RHEA:44380"/>
        <dbReference type="Rhea" id="RHEA-COMP:9566"/>
        <dbReference type="Rhea" id="RHEA-COMP:10914"/>
        <dbReference type="ChEBI" id="CHEBI:15378"/>
        <dbReference type="ChEBI" id="CHEBI:17976"/>
        <dbReference type="ChEBI" id="CHEBI:57856"/>
        <dbReference type="ChEBI" id="CHEBI:59789"/>
        <dbReference type="ChEBI" id="CHEBI:84422"/>
        <dbReference type="EC" id="2.1.1.64"/>
    </reaction>
</comment>
<dbReference type="GO" id="GO:0010420">
    <property type="term" value="F:polyprenyldihydroxybenzoate methyltransferase activity"/>
    <property type="evidence" value="ECO:0007669"/>
    <property type="project" value="InterPro"/>
</dbReference>
<comment type="catalytic activity">
    <reaction evidence="5">
        <text>a 3-(all-trans-polyprenyl)benzene-1,2-diol + S-adenosyl-L-methionine = a 2-methoxy-6-(all-trans-polyprenyl)phenol + S-adenosyl-L-homocysteine + H(+)</text>
        <dbReference type="Rhea" id="RHEA:31411"/>
        <dbReference type="Rhea" id="RHEA-COMP:9550"/>
        <dbReference type="Rhea" id="RHEA-COMP:9551"/>
        <dbReference type="ChEBI" id="CHEBI:15378"/>
        <dbReference type="ChEBI" id="CHEBI:57856"/>
        <dbReference type="ChEBI" id="CHEBI:59789"/>
        <dbReference type="ChEBI" id="CHEBI:62729"/>
        <dbReference type="ChEBI" id="CHEBI:62731"/>
        <dbReference type="EC" id="2.1.1.222"/>
    </reaction>
</comment>
<proteinExistence type="inferred from homology"/>
<dbReference type="Gene3D" id="3.40.50.150">
    <property type="entry name" value="Vaccinia Virus protein VP39"/>
    <property type="match status" value="1"/>
</dbReference>
<dbReference type="PANTHER" id="PTHR43464:SF19">
    <property type="entry name" value="UBIQUINONE BIOSYNTHESIS O-METHYLTRANSFERASE, MITOCHONDRIAL"/>
    <property type="match status" value="1"/>
</dbReference>
<name>A0A317ECM7_9PROT</name>
<dbReference type="NCBIfam" id="TIGR01983">
    <property type="entry name" value="UbiG"/>
    <property type="match status" value="1"/>
</dbReference>
<reference evidence="7 8" key="1">
    <citation type="submission" date="2018-05" db="EMBL/GenBank/DDBJ databases">
        <title>Zavarzinia sp. HR-AS.</title>
        <authorList>
            <person name="Lee Y."/>
            <person name="Jeon C.O."/>
        </authorList>
    </citation>
    <scope>NUCLEOTIDE SEQUENCE [LARGE SCALE GENOMIC DNA]</scope>
    <source>
        <strain evidence="7 8">HR-AS</strain>
    </source>
</reference>
<comment type="pathway">
    <text evidence="5">Cofactor biosynthesis; ubiquinone biosynthesis.</text>
</comment>
<keyword evidence="2 5" id="KW-0808">Transferase</keyword>
<dbReference type="GO" id="GO:0061542">
    <property type="term" value="F:3-demethylubiquinol 3-O-methyltransferase activity"/>
    <property type="evidence" value="ECO:0007669"/>
    <property type="project" value="UniProtKB-UniRule"/>
</dbReference>
<dbReference type="HAMAP" id="MF_00472">
    <property type="entry name" value="UbiG"/>
    <property type="match status" value="1"/>
</dbReference>
<dbReference type="EC" id="2.1.1.222" evidence="5"/>
<keyword evidence="3 5" id="KW-0831">Ubiquinone biosynthesis</keyword>
<accession>A0A317ECM7</accession>
<evidence type="ECO:0000259" key="6">
    <source>
        <dbReference type="Pfam" id="PF08241"/>
    </source>
</evidence>
<evidence type="ECO:0000256" key="5">
    <source>
        <dbReference type="HAMAP-Rule" id="MF_00472"/>
    </source>
</evidence>
<dbReference type="InterPro" id="IPR013216">
    <property type="entry name" value="Methyltransf_11"/>
</dbReference>
<feature type="binding site" evidence="5">
    <location>
        <position position="95"/>
    </location>
    <ligand>
        <name>S-adenosyl-L-methionine</name>
        <dbReference type="ChEBI" id="CHEBI:59789"/>
    </ligand>
</feature>
<feature type="binding site" evidence="5">
    <location>
        <position position="74"/>
    </location>
    <ligand>
        <name>S-adenosyl-L-methionine</name>
        <dbReference type="ChEBI" id="CHEBI:59789"/>
    </ligand>
</feature>
<evidence type="ECO:0000313" key="7">
    <source>
        <dbReference type="EMBL" id="PWR24787.1"/>
    </source>
</evidence>
<feature type="binding site" evidence="5">
    <location>
        <position position="43"/>
    </location>
    <ligand>
        <name>S-adenosyl-L-methionine</name>
        <dbReference type="ChEBI" id="CHEBI:59789"/>
    </ligand>
</feature>
<evidence type="ECO:0000256" key="3">
    <source>
        <dbReference type="ARBA" id="ARBA00022688"/>
    </source>
</evidence>
<dbReference type="InterPro" id="IPR029063">
    <property type="entry name" value="SAM-dependent_MTases_sf"/>
</dbReference>
<protein>
    <recommendedName>
        <fullName evidence="5">Ubiquinone biosynthesis O-methyltransferase</fullName>
    </recommendedName>
    <alternativeName>
        <fullName evidence="5">2-polyprenyl-6-hydroxyphenol methylase</fullName>
        <ecNumber evidence="5">2.1.1.222</ecNumber>
    </alternativeName>
    <alternativeName>
        <fullName evidence="5">3-demethylubiquinone 3-O-methyltransferase</fullName>
        <ecNumber evidence="5">2.1.1.64</ecNumber>
    </alternativeName>
</protein>
<dbReference type="GO" id="GO:0102208">
    <property type="term" value="F:2-polyprenyl-6-hydroxyphenol methylase activity"/>
    <property type="evidence" value="ECO:0007669"/>
    <property type="project" value="UniProtKB-EC"/>
</dbReference>
<dbReference type="GO" id="GO:0032259">
    <property type="term" value="P:methylation"/>
    <property type="evidence" value="ECO:0007669"/>
    <property type="project" value="UniProtKB-KW"/>
</dbReference>
<gene>
    <name evidence="5" type="primary">ubiG</name>
    <name evidence="7" type="ORF">DKG74_08320</name>
</gene>
<evidence type="ECO:0000256" key="2">
    <source>
        <dbReference type="ARBA" id="ARBA00022679"/>
    </source>
</evidence>
<dbReference type="InterPro" id="IPR010233">
    <property type="entry name" value="UbiG_MeTrfase"/>
</dbReference>
<keyword evidence="4 5" id="KW-0949">S-adenosyl-L-methionine</keyword>
<comment type="function">
    <text evidence="5">O-methyltransferase that catalyzes the 2 O-methylation steps in the ubiquinone biosynthetic pathway.</text>
</comment>
<dbReference type="RefSeq" id="WP_109904564.1">
    <property type="nucleotide sequence ID" value="NZ_QGLE01000003.1"/>
</dbReference>
<dbReference type="AlphaFoldDB" id="A0A317ECM7"/>
<dbReference type="PANTHER" id="PTHR43464">
    <property type="entry name" value="METHYLTRANSFERASE"/>
    <property type="match status" value="1"/>
</dbReference>
<dbReference type="Proteomes" id="UP000245461">
    <property type="component" value="Unassembled WGS sequence"/>
</dbReference>
<dbReference type="UniPathway" id="UPA00232"/>
<dbReference type="EMBL" id="QGLE01000003">
    <property type="protein sequence ID" value="PWR24787.1"/>
    <property type="molecule type" value="Genomic_DNA"/>
</dbReference>
<dbReference type="OrthoDB" id="9801538at2"/>
<evidence type="ECO:0000313" key="8">
    <source>
        <dbReference type="Proteomes" id="UP000245461"/>
    </source>
</evidence>
<comment type="similarity">
    <text evidence="5">Belongs to the methyltransferase superfamily. UbiG/COQ3 family.</text>
</comment>
<evidence type="ECO:0000256" key="1">
    <source>
        <dbReference type="ARBA" id="ARBA00022603"/>
    </source>
</evidence>
<comment type="caution">
    <text evidence="7">The sequence shown here is derived from an EMBL/GenBank/DDBJ whole genome shotgun (WGS) entry which is preliminary data.</text>
</comment>
<keyword evidence="1 5" id="KW-0489">Methyltransferase</keyword>
<organism evidence="7 8">
    <name type="scientific">Zavarzinia aquatilis</name>
    <dbReference type="NCBI Taxonomy" id="2211142"/>
    <lineage>
        <taxon>Bacteria</taxon>
        <taxon>Pseudomonadati</taxon>
        <taxon>Pseudomonadota</taxon>
        <taxon>Alphaproteobacteria</taxon>
        <taxon>Rhodospirillales</taxon>
        <taxon>Zavarziniaceae</taxon>
        <taxon>Zavarzinia</taxon>
    </lineage>
</organism>
<keyword evidence="8" id="KW-1185">Reference proteome</keyword>
<evidence type="ECO:0000256" key="4">
    <source>
        <dbReference type="ARBA" id="ARBA00022691"/>
    </source>
</evidence>
<dbReference type="SUPFAM" id="SSF53335">
    <property type="entry name" value="S-adenosyl-L-methionine-dependent methyltransferases"/>
    <property type="match status" value="1"/>
</dbReference>
<sequence>MSGETAQRTTIDDAEVAQFAAIADEWWDPTGKFKPLHKFNPTRLTYLRGKLGAHFGRNEADPKPFAGLRFLDIGCGGGLLSEPMARLGAEVVGADAAEKNVKVAALHAQQSGLSIDYRHTSAEALATAGERFDVVLNMEVVEHVADLNLFMAACASMVKPGGVMVTATLNRTMKAFALAIVGAEYVLGWLPRGTHKYQKFVRPSELAAALRPTGMEITDCAGVSYNPLSDEWRLGRDVDVNYMAFAVRPV</sequence>
<feature type="domain" description="Methyltransferase type 11" evidence="6">
    <location>
        <begin position="71"/>
        <end position="165"/>
    </location>
</feature>
<feature type="binding site" evidence="5">
    <location>
        <position position="138"/>
    </location>
    <ligand>
        <name>S-adenosyl-L-methionine</name>
        <dbReference type="ChEBI" id="CHEBI:59789"/>
    </ligand>
</feature>
<dbReference type="CDD" id="cd02440">
    <property type="entry name" value="AdoMet_MTases"/>
    <property type="match status" value="1"/>
</dbReference>
<dbReference type="Pfam" id="PF08241">
    <property type="entry name" value="Methyltransf_11"/>
    <property type="match status" value="1"/>
</dbReference>